<protein>
    <submittedName>
        <fullName evidence="2">Uncharacterized protein</fullName>
    </submittedName>
</protein>
<dbReference type="EMBL" id="ML734603">
    <property type="protein sequence ID" value="KAB8246131.1"/>
    <property type="molecule type" value="Genomic_DNA"/>
</dbReference>
<name>A0A5N6GUT5_ASPFL</name>
<proteinExistence type="predicted"/>
<dbReference type="Proteomes" id="UP000325434">
    <property type="component" value="Unassembled WGS sequence"/>
</dbReference>
<dbReference type="VEuPathDB" id="FungiDB:F9C07_8148"/>
<accession>A0A5N6GUT5</accession>
<reference evidence="2" key="1">
    <citation type="submission" date="2019-04" db="EMBL/GenBank/DDBJ databases">
        <title>Friends and foes A comparative genomics study of 23 Aspergillus species from section Flavi.</title>
        <authorList>
            <consortium name="DOE Joint Genome Institute"/>
            <person name="Kjaerbolling I."/>
            <person name="Vesth T."/>
            <person name="Frisvad J.C."/>
            <person name="Nybo J.L."/>
            <person name="Theobald S."/>
            <person name="Kildgaard S."/>
            <person name="Isbrandt T."/>
            <person name="Kuo A."/>
            <person name="Sato A."/>
            <person name="Lyhne E.K."/>
            <person name="Kogle M.E."/>
            <person name="Wiebenga A."/>
            <person name="Kun R.S."/>
            <person name="Lubbers R.J."/>
            <person name="Makela M.R."/>
            <person name="Barry K."/>
            <person name="Chovatia M."/>
            <person name="Clum A."/>
            <person name="Daum C."/>
            <person name="Haridas S."/>
            <person name="He G."/>
            <person name="LaButti K."/>
            <person name="Lipzen A."/>
            <person name="Mondo S."/>
            <person name="Riley R."/>
            <person name="Salamov A."/>
            <person name="Simmons B.A."/>
            <person name="Magnuson J.K."/>
            <person name="Henrissat B."/>
            <person name="Mortensen U.H."/>
            <person name="Larsen T.O."/>
            <person name="Devries R.P."/>
            <person name="Grigoriev I.V."/>
            <person name="Machida M."/>
            <person name="Baker S.E."/>
            <person name="Andersen M.R."/>
        </authorList>
    </citation>
    <scope>NUCLEOTIDE SEQUENCE [LARGE SCALE GENOMIC DNA]</scope>
    <source>
        <strain evidence="2">CBS 121.62</strain>
    </source>
</reference>
<dbReference type="VEuPathDB" id="FungiDB:AFLA_008660"/>
<sequence>MATPTHALSVNIYGRGDATLGDGPSHMGIAVYKIGSPTCSMHHIRNPSDTDFIYDPRTQPLEDDPVLRGRCELTTFTSVEQKNQAESLLTNFGCDDTNILEFGAAAMQDRCERTGRAWILGPEQVLEGEADARFVDKGELKPVGRLMENSALRERMLALVGNLPVSVSMGVNEGLAGERPFYVSSPFFSRAREVPGSEGASFPAGTVEGRTPSAS</sequence>
<organism evidence="2">
    <name type="scientific">Aspergillus flavus</name>
    <dbReference type="NCBI Taxonomy" id="5059"/>
    <lineage>
        <taxon>Eukaryota</taxon>
        <taxon>Fungi</taxon>
        <taxon>Dikarya</taxon>
        <taxon>Ascomycota</taxon>
        <taxon>Pezizomycotina</taxon>
        <taxon>Eurotiomycetes</taxon>
        <taxon>Eurotiomycetidae</taxon>
        <taxon>Eurotiales</taxon>
        <taxon>Aspergillaceae</taxon>
        <taxon>Aspergillus</taxon>
        <taxon>Aspergillus subgen. Circumdati</taxon>
    </lineage>
</organism>
<evidence type="ECO:0000313" key="2">
    <source>
        <dbReference type="EMBL" id="KAB8246131.1"/>
    </source>
</evidence>
<dbReference type="AlphaFoldDB" id="A0A5N6GUT5"/>
<evidence type="ECO:0000256" key="1">
    <source>
        <dbReference type="SAM" id="MobiDB-lite"/>
    </source>
</evidence>
<feature type="region of interest" description="Disordered" evidence="1">
    <location>
        <begin position="194"/>
        <end position="215"/>
    </location>
</feature>
<gene>
    <name evidence="2" type="ORF">BDV35DRAFT_380862</name>
</gene>